<dbReference type="EMBL" id="CAJOBS010001258">
    <property type="protein sequence ID" value="CAF4709462.1"/>
    <property type="molecule type" value="Genomic_DNA"/>
</dbReference>
<dbReference type="Proteomes" id="UP000663865">
    <property type="component" value="Unassembled WGS sequence"/>
</dbReference>
<gene>
    <name evidence="1" type="ORF">FME351_LOCUS22502</name>
    <name evidence="2" type="ORF">KIK155_LOCUS24354</name>
    <name evidence="4" type="ORF">TOA249_LOCUS17566</name>
    <name evidence="3" type="ORF">TSG867_LOCUS6100</name>
</gene>
<name>A0A820HMI1_9BILA</name>
<evidence type="ECO:0008006" key="6">
    <source>
        <dbReference type="Google" id="ProtNLM"/>
    </source>
</evidence>
<reference evidence="3" key="1">
    <citation type="submission" date="2021-02" db="EMBL/GenBank/DDBJ databases">
        <authorList>
            <person name="Nowell W R."/>
        </authorList>
    </citation>
    <scope>NUCLEOTIDE SEQUENCE</scope>
</reference>
<dbReference type="Proteomes" id="UP000663869">
    <property type="component" value="Unassembled WGS sequence"/>
</dbReference>
<evidence type="ECO:0000313" key="4">
    <source>
        <dbReference type="EMBL" id="CAF4709462.1"/>
    </source>
</evidence>
<protein>
    <recommendedName>
        <fullName evidence="6">F-box domain-containing protein</fullName>
    </recommendedName>
</protein>
<dbReference type="Proteomes" id="UP000663862">
    <property type="component" value="Unassembled WGS sequence"/>
</dbReference>
<dbReference type="EMBL" id="CAJNYU010002927">
    <property type="protein sequence ID" value="CAF3612145.1"/>
    <property type="molecule type" value="Genomic_DNA"/>
</dbReference>
<dbReference type="AlphaFoldDB" id="A0A820HMI1"/>
<proteinExistence type="predicted"/>
<evidence type="ECO:0000313" key="2">
    <source>
        <dbReference type="EMBL" id="CAF3666139.1"/>
    </source>
</evidence>
<dbReference type="Proteomes" id="UP000663838">
    <property type="component" value="Unassembled WGS sequence"/>
</dbReference>
<comment type="caution">
    <text evidence="3">The sequence shown here is derived from an EMBL/GenBank/DDBJ whole genome shotgun (WGS) entry which is preliminary data.</text>
</comment>
<organism evidence="3 5">
    <name type="scientific">Rotaria socialis</name>
    <dbReference type="NCBI Taxonomy" id="392032"/>
    <lineage>
        <taxon>Eukaryota</taxon>
        <taxon>Metazoa</taxon>
        <taxon>Spiralia</taxon>
        <taxon>Gnathifera</taxon>
        <taxon>Rotifera</taxon>
        <taxon>Eurotatoria</taxon>
        <taxon>Bdelloidea</taxon>
        <taxon>Philodinida</taxon>
        <taxon>Philodinidae</taxon>
        <taxon>Rotaria</taxon>
    </lineage>
</organism>
<evidence type="ECO:0000313" key="1">
    <source>
        <dbReference type="EMBL" id="CAF3612145.1"/>
    </source>
</evidence>
<accession>A0A820HMI1</accession>
<evidence type="ECO:0000313" key="3">
    <source>
        <dbReference type="EMBL" id="CAF4298614.1"/>
    </source>
</evidence>
<dbReference type="EMBL" id="CAJOBQ010000223">
    <property type="protein sequence ID" value="CAF4298614.1"/>
    <property type="molecule type" value="Genomic_DNA"/>
</dbReference>
<sequence>MPLALNRFPIEILRMIFDYFWAHEILYMFFNINDHFNRILFAYDQYRINFQSIRKTHFDLVCRLIRPEQVISLILADQKQTPCQSQLFQTLFRIEKFTRLRSLKLIELADDGQSLLSKLYKLQRLVSLEINIRFDLPLIKALPPIKTLIINLPSDVQFDIRRSIGSLSLEYVRHLSISYCSFGAFLHFFNEMPQLKSFKTSLFLWKPMEVNLFAYIHKIQITPVDLVSLSLTIDAPALELTNHHFELFLTPFQRLQQFELIIKTYLDHEFLNANHWEKLIVEHLPKLMTFNFKFPASFDEREIIDRFRSPFWLNKHWFVAFDSQSQRLFTVPHFASTETRNSIQSVSSDWTTLPLEQHSIFYDRVNQLKYESGQSEHPYRYNHVKKLIFNDPYMYDNIVDLSKVESLIINTSDWPLDKIVQLIKTAMPCVNYLRLNCSQTSLRNKYFPDISLPQIRRLSLPQFGRRKEKIQFNWSKVFPCVERLTASINSKNQIVFLIDHFNNMLDGFFVLDEYHFDKIKITREWLKQHSCRLKREKKENGFACEINDKYSFSLCLWMSENK</sequence>
<dbReference type="EMBL" id="CAJNYV010004326">
    <property type="protein sequence ID" value="CAF3666139.1"/>
    <property type="molecule type" value="Genomic_DNA"/>
</dbReference>
<evidence type="ECO:0000313" key="5">
    <source>
        <dbReference type="Proteomes" id="UP000663862"/>
    </source>
</evidence>